<keyword evidence="2" id="KW-1017">Isopeptide bond</keyword>
<keyword evidence="3" id="KW-0832">Ubl conjugation</keyword>
<organism evidence="7 8">
    <name type="scientific">Phyllotreta striolata</name>
    <name type="common">Striped flea beetle</name>
    <name type="synonym">Crioceris striolata</name>
    <dbReference type="NCBI Taxonomy" id="444603"/>
    <lineage>
        <taxon>Eukaryota</taxon>
        <taxon>Metazoa</taxon>
        <taxon>Ecdysozoa</taxon>
        <taxon>Arthropoda</taxon>
        <taxon>Hexapoda</taxon>
        <taxon>Insecta</taxon>
        <taxon>Pterygota</taxon>
        <taxon>Neoptera</taxon>
        <taxon>Endopterygota</taxon>
        <taxon>Coleoptera</taxon>
        <taxon>Polyphaga</taxon>
        <taxon>Cucujiformia</taxon>
        <taxon>Chrysomeloidea</taxon>
        <taxon>Chrysomelidae</taxon>
        <taxon>Galerucinae</taxon>
        <taxon>Alticini</taxon>
        <taxon>Phyllotreta</taxon>
    </lineage>
</organism>
<dbReference type="PANTHER" id="PTHR32086">
    <property type="entry name" value="FANCONI ANEMIA GROUP D2 PROTEIN"/>
    <property type="match status" value="1"/>
</dbReference>
<dbReference type="EMBL" id="OU900095">
    <property type="protein sequence ID" value="CAG9859429.1"/>
    <property type="molecule type" value="Genomic_DNA"/>
</dbReference>
<evidence type="ECO:0000256" key="1">
    <source>
        <dbReference type="ARBA" id="ARBA00004123"/>
    </source>
</evidence>
<dbReference type="PANTHER" id="PTHR32086:SF0">
    <property type="entry name" value="FANCONI ANEMIA GROUP D2 PROTEIN"/>
    <property type="match status" value="1"/>
</dbReference>
<name>A0A9N9TS69_PHYSR</name>
<dbReference type="InterPro" id="IPR029448">
    <property type="entry name" value="FANCD2"/>
</dbReference>
<dbReference type="Proteomes" id="UP001153712">
    <property type="component" value="Chromosome 2"/>
</dbReference>
<evidence type="ECO:0000256" key="5">
    <source>
        <dbReference type="ARBA" id="ARBA00093456"/>
    </source>
</evidence>
<dbReference type="GO" id="GO:0000793">
    <property type="term" value="C:condensed chromosome"/>
    <property type="evidence" value="ECO:0007669"/>
    <property type="project" value="TreeGrafter"/>
</dbReference>
<dbReference type="GO" id="GO:0005634">
    <property type="term" value="C:nucleus"/>
    <property type="evidence" value="ECO:0007669"/>
    <property type="project" value="UniProtKB-SubCell"/>
</dbReference>
<comment type="similarity">
    <text evidence="5">Belongs to the Fanconi anemia protein FANCD2 family.</text>
</comment>
<accession>A0A9N9TS69</accession>
<evidence type="ECO:0000256" key="2">
    <source>
        <dbReference type="ARBA" id="ARBA00022499"/>
    </source>
</evidence>
<feature type="region of interest" description="Disordered" evidence="6">
    <location>
        <begin position="822"/>
        <end position="848"/>
    </location>
</feature>
<evidence type="ECO:0000256" key="4">
    <source>
        <dbReference type="ARBA" id="ARBA00023242"/>
    </source>
</evidence>
<feature type="compositionally biased region" description="Acidic residues" evidence="6">
    <location>
        <begin position="1324"/>
        <end position="1343"/>
    </location>
</feature>
<feature type="region of interest" description="Disordered" evidence="6">
    <location>
        <begin position="1317"/>
        <end position="1343"/>
    </location>
</feature>
<keyword evidence="8" id="KW-1185">Reference proteome</keyword>
<protein>
    <recommendedName>
        <fullName evidence="9">Fanconi anemia group D2 protein</fullName>
    </recommendedName>
</protein>
<evidence type="ECO:0000313" key="8">
    <source>
        <dbReference type="Proteomes" id="UP001153712"/>
    </source>
</evidence>
<evidence type="ECO:0000313" key="7">
    <source>
        <dbReference type="EMBL" id="CAG9859429.1"/>
    </source>
</evidence>
<dbReference type="GO" id="GO:0036297">
    <property type="term" value="P:interstrand cross-link repair"/>
    <property type="evidence" value="ECO:0007669"/>
    <property type="project" value="TreeGrafter"/>
</dbReference>
<dbReference type="GO" id="GO:0070182">
    <property type="term" value="F:DNA polymerase binding"/>
    <property type="evidence" value="ECO:0007669"/>
    <property type="project" value="TreeGrafter"/>
</dbReference>
<dbReference type="GO" id="GO:0031573">
    <property type="term" value="P:mitotic intra-S DNA damage checkpoint signaling"/>
    <property type="evidence" value="ECO:0007669"/>
    <property type="project" value="TreeGrafter"/>
</dbReference>
<evidence type="ECO:0000256" key="3">
    <source>
        <dbReference type="ARBA" id="ARBA00022843"/>
    </source>
</evidence>
<feature type="compositionally biased region" description="Polar residues" evidence="6">
    <location>
        <begin position="822"/>
        <end position="832"/>
    </location>
</feature>
<gene>
    <name evidence="7" type="ORF">PHYEVI_LOCUS5803</name>
</gene>
<proteinExistence type="inferred from homology"/>
<sequence>MTEFNPFVEELTSPNASQKTKEALQTFSTVLEEAGIELSCNDDPHVLTQEQALIIRNLEKHLCSKTTLDSFSTALNCMRKKESLFRKALTPTVLSKKNDAESNRNAKRESLFKIFLNVSTIQTYITEILLDEIATLCSDSVDDHVWLALLINAFRYIPFVKDPDLLFEKLIDILEIAPHPAQLEILDIIPGIITDSQVKETARQLCNLLDDPDKSDLTSAVIDCLDALDLDSETGDIVQDKILDRMTSGVCPNDFPVFLSFLMSRLKATTSVPISILLKIRNAINSLMALSDQSKENETLKVLVFHKLQLFMSKSILEGWLNVISSVKSHSNHKPIDYLILFMIYKVAMFKRRIVEAVFKKRVQSGLFKIDLLEKLFEKYLPQQILTNYFNCILDIGRSLIGCSGDNVLDEFSSTLFKLLFGYEYAESMYRREILDKLVDCTGAGTKKAIGHVLSILSSFLNAKEKLQRHTDVLMRLLDKVDELELKDVKVVFEILCSLTFDRDGSASGYQNEIYILVRKQLSCWKKSIRCRGIIAAVVMARNIAKVSENPSQALPTSSLRRLGDLPNGPAKEAATLLELVHNSCKEYTDLTGLYYDQLASMLIINHHLDDMFLAWLYETVTADFLKTYVVESVPSTANDFELSFQYNLNSPSEAETSMGINIGGLTSKQSPLISVLASHFRLLRLLHYRPQNGKLSTIDALLGCAVVLPEYDPADLDSTEAIRIIDCLFHCCNWFREIISGFVTQKVKKLRQKVVKRLENLIEVENKLKECLLKAPEHKLPDSYFNDGNNSAILSVKTGSKTTKHAKKKVKSASTVDLDDTNINTQASSTQARKKKPSATKPPDAEHKIHFRDLDTDVILLLKYPLKLQSDDSIPSPTFTSTQSSTQQSRQQLNVDQLKFLLRDLVAKLLVTTQGKHPGITHLNEVIPLDFITDIKFILPNLDAHFKAIVKEFDGLLKETDGRPDLPEMFTTTAIDYKICFGLIMEAFLLIFSWTGFHHSRNLEVLKNMLKSIRTTDERSQTFHSSHRLIIEFIDRFANYTDQCLELQHAVYLVKIVQAVYAITTPAEELQKKISSLAEKSLSKRWYNQKGQLESGKNTNVNIAILVKAYLESANIETLVGLVGTFLEQTEFLISKEDCLPMLESIDKYNMHLFYNGLCNALLNRIKLEIQSLTNDQHLTVWYNTALTMQGLMTIAKNQASKRCLVYFLKKSIGILKTFLSHGIPILEIMLRSKPDEVVNIFKTMQTSTRFLHNLCCYSKSAKDVALMSHIPQFRKILESLVYRVEAALVANNCSSAFWLGNLKNKDLHGEEILSQSTVVTNDENESDELPSDDDDEDDNNDIAEEVVSFGVDCSV</sequence>
<dbReference type="Pfam" id="PF14631">
    <property type="entry name" value="FancD2"/>
    <property type="match status" value="1"/>
</dbReference>
<dbReference type="GO" id="GO:1990918">
    <property type="term" value="P:double-strand break repair involved in meiotic recombination"/>
    <property type="evidence" value="ECO:0007669"/>
    <property type="project" value="TreeGrafter"/>
</dbReference>
<dbReference type="OrthoDB" id="27031at2759"/>
<reference evidence="7" key="1">
    <citation type="submission" date="2022-01" db="EMBL/GenBank/DDBJ databases">
        <authorList>
            <person name="King R."/>
        </authorList>
    </citation>
    <scope>NUCLEOTIDE SEQUENCE</scope>
</reference>
<comment type="subcellular location">
    <subcellularLocation>
        <location evidence="1">Nucleus</location>
    </subcellularLocation>
</comment>
<dbReference type="GO" id="GO:0007129">
    <property type="term" value="P:homologous chromosome pairing at meiosis"/>
    <property type="evidence" value="ECO:0007669"/>
    <property type="project" value="TreeGrafter"/>
</dbReference>
<evidence type="ECO:0000256" key="6">
    <source>
        <dbReference type="SAM" id="MobiDB-lite"/>
    </source>
</evidence>
<evidence type="ECO:0008006" key="9">
    <source>
        <dbReference type="Google" id="ProtNLM"/>
    </source>
</evidence>
<keyword evidence="4" id="KW-0539">Nucleus</keyword>